<name>A0ABN8J623_9NEOP</name>
<accession>A0ABN8J623</accession>
<dbReference type="Proteomes" id="UP000837857">
    <property type="component" value="Chromosome 9"/>
</dbReference>
<reference evidence="1" key="1">
    <citation type="submission" date="2022-03" db="EMBL/GenBank/DDBJ databases">
        <authorList>
            <person name="Martin H S."/>
        </authorList>
    </citation>
    <scope>NUCLEOTIDE SEQUENCE</scope>
</reference>
<evidence type="ECO:0000313" key="2">
    <source>
        <dbReference type="Proteomes" id="UP000837857"/>
    </source>
</evidence>
<sequence>MFVDLITARRSAGWSVDRHNSGLRERGHRCMKYSQPTQMNGRRDARDGKNRAISLLTETTPTELSQQTVDFGFISVSGQINRVRSPSICLS</sequence>
<gene>
    <name evidence="1" type="ORF">IPOD504_LOCUS17422</name>
</gene>
<organism evidence="1 2">
    <name type="scientific">Iphiclides podalirius</name>
    <name type="common">scarce swallowtail</name>
    <dbReference type="NCBI Taxonomy" id="110791"/>
    <lineage>
        <taxon>Eukaryota</taxon>
        <taxon>Metazoa</taxon>
        <taxon>Ecdysozoa</taxon>
        <taxon>Arthropoda</taxon>
        <taxon>Hexapoda</taxon>
        <taxon>Insecta</taxon>
        <taxon>Pterygota</taxon>
        <taxon>Neoptera</taxon>
        <taxon>Endopterygota</taxon>
        <taxon>Lepidoptera</taxon>
        <taxon>Glossata</taxon>
        <taxon>Ditrysia</taxon>
        <taxon>Papilionoidea</taxon>
        <taxon>Papilionidae</taxon>
        <taxon>Papilioninae</taxon>
        <taxon>Iphiclides</taxon>
    </lineage>
</organism>
<keyword evidence="2" id="KW-1185">Reference proteome</keyword>
<feature type="non-terminal residue" evidence="1">
    <location>
        <position position="91"/>
    </location>
</feature>
<dbReference type="EMBL" id="OW152821">
    <property type="protein sequence ID" value="CAH2076807.1"/>
    <property type="molecule type" value="Genomic_DNA"/>
</dbReference>
<proteinExistence type="predicted"/>
<protein>
    <submittedName>
        <fullName evidence="1">Uncharacterized protein</fullName>
    </submittedName>
</protein>
<evidence type="ECO:0000313" key="1">
    <source>
        <dbReference type="EMBL" id="CAH2076807.1"/>
    </source>
</evidence>